<comment type="caution">
    <text evidence="3">The sequence shown here is derived from an EMBL/GenBank/DDBJ whole genome shotgun (WGS) entry which is preliminary data.</text>
</comment>
<dbReference type="GO" id="GO:0008143">
    <property type="term" value="F:poly(A) binding"/>
    <property type="evidence" value="ECO:0007669"/>
    <property type="project" value="TreeGrafter"/>
</dbReference>
<keyword evidence="1" id="KW-0507">mRNA processing</keyword>
<dbReference type="GO" id="GO:0000932">
    <property type="term" value="C:P-body"/>
    <property type="evidence" value="ECO:0007669"/>
    <property type="project" value="TreeGrafter"/>
</dbReference>
<dbReference type="AlphaFoldDB" id="G9MRW4"/>
<accession>G9MRW4</accession>
<name>G9MRW4_HYPVG</name>
<evidence type="ECO:0000313" key="3">
    <source>
        <dbReference type="EMBL" id="EHK22832.1"/>
    </source>
</evidence>
<dbReference type="GeneID" id="25796068"/>
<dbReference type="Proteomes" id="UP000007115">
    <property type="component" value="Unassembled WGS sequence"/>
</dbReference>
<proteinExistence type="predicted"/>
<dbReference type="eggNOG" id="KOG3741">
    <property type="taxonomic scope" value="Eukaryota"/>
</dbReference>
<keyword evidence="2" id="KW-0175">Coiled coil</keyword>
<dbReference type="InParanoid" id="G9MRW4"/>
<dbReference type="PANTHER" id="PTHR12272">
    <property type="entry name" value="DEADENYLATION COMPLEX SUBUNIT PAN3"/>
    <property type="match status" value="1"/>
</dbReference>
<dbReference type="GO" id="GO:0000289">
    <property type="term" value="P:nuclear-transcribed mRNA poly(A) tail shortening"/>
    <property type="evidence" value="ECO:0007669"/>
    <property type="project" value="InterPro"/>
</dbReference>
<evidence type="ECO:0000256" key="1">
    <source>
        <dbReference type="ARBA" id="ARBA00022664"/>
    </source>
</evidence>
<keyword evidence="4" id="KW-1185">Reference proteome</keyword>
<dbReference type="InterPro" id="IPR011009">
    <property type="entry name" value="Kinase-like_dom_sf"/>
</dbReference>
<protein>
    <recommendedName>
        <fullName evidence="5">Protein kinase domain-containing protein</fullName>
    </recommendedName>
</protein>
<dbReference type="SUPFAM" id="SSF56112">
    <property type="entry name" value="Protein kinase-like (PK-like)"/>
    <property type="match status" value="1"/>
</dbReference>
<dbReference type="GO" id="GO:0006397">
    <property type="term" value="P:mRNA processing"/>
    <property type="evidence" value="ECO:0007669"/>
    <property type="project" value="UniProtKB-KW"/>
</dbReference>
<dbReference type="GO" id="GO:0031251">
    <property type="term" value="C:PAN complex"/>
    <property type="evidence" value="ECO:0007669"/>
    <property type="project" value="InterPro"/>
</dbReference>
<evidence type="ECO:0000313" key="4">
    <source>
        <dbReference type="Proteomes" id="UP000007115"/>
    </source>
</evidence>
<dbReference type="InterPro" id="IPR030844">
    <property type="entry name" value="PAN3"/>
</dbReference>
<dbReference type="Gene3D" id="1.10.510.10">
    <property type="entry name" value="Transferase(Phosphotransferase) domain 1"/>
    <property type="match status" value="1"/>
</dbReference>
<evidence type="ECO:0000256" key="2">
    <source>
        <dbReference type="ARBA" id="ARBA00023054"/>
    </source>
</evidence>
<reference evidence="3 4" key="1">
    <citation type="journal article" date="2011" name="Genome Biol.">
        <title>Comparative genome sequence analysis underscores mycoparasitism as the ancestral life style of Trichoderma.</title>
        <authorList>
            <person name="Kubicek C.P."/>
            <person name="Herrera-Estrella A."/>
            <person name="Seidl-Seiboth V."/>
            <person name="Martinez D.A."/>
            <person name="Druzhinina I.S."/>
            <person name="Thon M."/>
            <person name="Zeilinger S."/>
            <person name="Casas-Flores S."/>
            <person name="Horwitz B.A."/>
            <person name="Mukherjee P.K."/>
            <person name="Mukherjee M."/>
            <person name="Kredics L."/>
            <person name="Alcaraz L.D."/>
            <person name="Aerts A."/>
            <person name="Antal Z."/>
            <person name="Atanasova L."/>
            <person name="Cervantes-Badillo M.G."/>
            <person name="Challacombe J."/>
            <person name="Chertkov O."/>
            <person name="McCluskey K."/>
            <person name="Coulpier F."/>
            <person name="Deshpande N."/>
            <person name="von Doehren H."/>
            <person name="Ebbole D.J."/>
            <person name="Esquivel-Naranjo E.U."/>
            <person name="Fekete E."/>
            <person name="Flipphi M."/>
            <person name="Glaser F."/>
            <person name="Gomez-Rodriguez E.Y."/>
            <person name="Gruber S."/>
            <person name="Han C."/>
            <person name="Henrissat B."/>
            <person name="Hermosa R."/>
            <person name="Hernandez-Onate M."/>
            <person name="Karaffa L."/>
            <person name="Kosti I."/>
            <person name="Le Crom S."/>
            <person name="Lindquist E."/>
            <person name="Lucas S."/>
            <person name="Luebeck M."/>
            <person name="Luebeck P.S."/>
            <person name="Margeot A."/>
            <person name="Metz B."/>
            <person name="Misra M."/>
            <person name="Nevalainen H."/>
            <person name="Omann M."/>
            <person name="Packer N."/>
            <person name="Perrone G."/>
            <person name="Uresti-Rivera E.E."/>
            <person name="Salamov A."/>
            <person name="Schmoll M."/>
            <person name="Seiboth B."/>
            <person name="Shapiro H."/>
            <person name="Sukno S."/>
            <person name="Tamayo-Ramos J.A."/>
            <person name="Tisch D."/>
            <person name="Wiest A."/>
            <person name="Wilkinson H.H."/>
            <person name="Zhang M."/>
            <person name="Coutinho P.M."/>
            <person name="Kenerley C.M."/>
            <person name="Monte E."/>
            <person name="Baker S.E."/>
            <person name="Grigoriev I.V."/>
        </authorList>
    </citation>
    <scope>NUCLEOTIDE SEQUENCE [LARGE SCALE GENOMIC DNA]</scope>
    <source>
        <strain evidence="4">Gv29-8 / FGSC 10586</strain>
    </source>
</reference>
<dbReference type="RefSeq" id="XP_013957041.1">
    <property type="nucleotide sequence ID" value="XM_014101566.1"/>
</dbReference>
<dbReference type="PANTHER" id="PTHR12272:SF11">
    <property type="entry name" value="PAN2-PAN3 DEADENYLATION COMPLEX SUBUNIT PAN3"/>
    <property type="match status" value="1"/>
</dbReference>
<gene>
    <name evidence="3" type="ORF">TRIVIDRAFT_60338</name>
</gene>
<sequence>MAKMGITPKSPHAIRSVKEWKRVDNANVVSIHETFTTRAFGESSLIFLQDYHPLSKTLLTPTLVAGGRFQPKPPITEQVLWGHICQIATALKLIHDNNLEARCVDVVKITLTDKNWICLNVCSVLEWFT</sequence>
<organism evidence="3 4">
    <name type="scientific">Hypocrea virens (strain Gv29-8 / FGSC 10586)</name>
    <name type="common">Gliocladium virens</name>
    <name type="synonym">Trichoderma virens</name>
    <dbReference type="NCBI Taxonomy" id="413071"/>
    <lineage>
        <taxon>Eukaryota</taxon>
        <taxon>Fungi</taxon>
        <taxon>Dikarya</taxon>
        <taxon>Ascomycota</taxon>
        <taxon>Pezizomycotina</taxon>
        <taxon>Sordariomycetes</taxon>
        <taxon>Hypocreomycetidae</taxon>
        <taxon>Hypocreales</taxon>
        <taxon>Hypocreaceae</taxon>
        <taxon>Trichoderma</taxon>
    </lineage>
</organism>
<dbReference type="VEuPathDB" id="FungiDB:TRIVIDRAFT_60338"/>
<dbReference type="OrthoDB" id="204958at2759"/>
<dbReference type="STRING" id="413071.G9MRW4"/>
<evidence type="ECO:0008006" key="5">
    <source>
        <dbReference type="Google" id="ProtNLM"/>
    </source>
</evidence>
<dbReference type="EMBL" id="ABDF02000006">
    <property type="protein sequence ID" value="EHK22832.1"/>
    <property type="molecule type" value="Genomic_DNA"/>
</dbReference>
<dbReference type="HOGENOM" id="CLU_1949115_0_0_1"/>